<sequence>MRPTAATSGFTLIEVMITVAIIAILAGIAYPSYQDQVRSSRRVAAMETLIKMQLAQEEYHLENGQYGSATDLGSYVLDHYSVSVTTSTSGYTLSVTAKTGSSQVKDSEGSTSCATLKLDQNDAQTPAECW</sequence>
<comment type="caution">
    <text evidence="3">The sequence shown here is derived from an EMBL/GenBank/DDBJ whole genome shotgun (WGS) entry which is preliminary data.</text>
</comment>
<gene>
    <name evidence="3" type="ORF">GCM10023333_03550</name>
</gene>
<dbReference type="Pfam" id="PF16732">
    <property type="entry name" value="ComP_DUS"/>
    <property type="match status" value="1"/>
</dbReference>
<dbReference type="InterPro" id="IPR031982">
    <property type="entry name" value="PilE-like"/>
</dbReference>
<keyword evidence="2" id="KW-0812">Transmembrane</keyword>
<reference evidence="4" key="1">
    <citation type="journal article" date="2019" name="Int. J. Syst. Evol. Microbiol.">
        <title>The Global Catalogue of Microorganisms (GCM) 10K type strain sequencing project: providing services to taxonomists for standard genome sequencing and annotation.</title>
        <authorList>
            <consortium name="The Broad Institute Genomics Platform"/>
            <consortium name="The Broad Institute Genome Sequencing Center for Infectious Disease"/>
            <person name="Wu L."/>
            <person name="Ma J."/>
        </authorList>
    </citation>
    <scope>NUCLEOTIDE SEQUENCE [LARGE SCALE GENOMIC DNA]</scope>
    <source>
        <strain evidence="4">JCM 18401</strain>
    </source>
</reference>
<dbReference type="Proteomes" id="UP001499988">
    <property type="component" value="Unassembled WGS sequence"/>
</dbReference>
<feature type="transmembrane region" description="Helical" evidence="2">
    <location>
        <begin position="12"/>
        <end position="33"/>
    </location>
</feature>
<dbReference type="NCBIfam" id="TIGR02532">
    <property type="entry name" value="IV_pilin_GFxxxE"/>
    <property type="match status" value="1"/>
</dbReference>
<evidence type="ECO:0000256" key="2">
    <source>
        <dbReference type="SAM" id="Phobius"/>
    </source>
</evidence>
<name>A0ABP9EG88_9GAMM</name>
<keyword evidence="1" id="KW-0488">Methylation</keyword>
<dbReference type="Gene3D" id="3.30.700.10">
    <property type="entry name" value="Glycoprotein, Type 4 Pilin"/>
    <property type="match status" value="1"/>
</dbReference>
<dbReference type="SUPFAM" id="SSF54523">
    <property type="entry name" value="Pili subunits"/>
    <property type="match status" value="1"/>
</dbReference>
<dbReference type="PRINTS" id="PR00813">
    <property type="entry name" value="BCTERIALGSPG"/>
</dbReference>
<keyword evidence="4" id="KW-1185">Reference proteome</keyword>
<evidence type="ECO:0000313" key="4">
    <source>
        <dbReference type="Proteomes" id="UP001499988"/>
    </source>
</evidence>
<dbReference type="PANTHER" id="PTHR30093:SF47">
    <property type="entry name" value="TYPE IV PILUS NON-CORE MINOR PILIN PILE"/>
    <property type="match status" value="1"/>
</dbReference>
<dbReference type="InterPro" id="IPR000983">
    <property type="entry name" value="Bac_GSPG_pilin"/>
</dbReference>
<protein>
    <submittedName>
        <fullName evidence="3">Type IV pilin protein</fullName>
    </submittedName>
</protein>
<dbReference type="InterPro" id="IPR045584">
    <property type="entry name" value="Pilin-like"/>
</dbReference>
<evidence type="ECO:0000256" key="1">
    <source>
        <dbReference type="ARBA" id="ARBA00022481"/>
    </source>
</evidence>
<dbReference type="Pfam" id="PF07963">
    <property type="entry name" value="N_methyl"/>
    <property type="match status" value="1"/>
</dbReference>
<proteinExistence type="predicted"/>
<organism evidence="3 4">
    <name type="scientific">Ferrimonas pelagia</name>
    <dbReference type="NCBI Taxonomy" id="1177826"/>
    <lineage>
        <taxon>Bacteria</taxon>
        <taxon>Pseudomonadati</taxon>
        <taxon>Pseudomonadota</taxon>
        <taxon>Gammaproteobacteria</taxon>
        <taxon>Alteromonadales</taxon>
        <taxon>Ferrimonadaceae</taxon>
        <taxon>Ferrimonas</taxon>
    </lineage>
</organism>
<dbReference type="PROSITE" id="PS00409">
    <property type="entry name" value="PROKAR_NTER_METHYL"/>
    <property type="match status" value="1"/>
</dbReference>
<evidence type="ECO:0000313" key="3">
    <source>
        <dbReference type="EMBL" id="GAA4873986.1"/>
    </source>
</evidence>
<dbReference type="PANTHER" id="PTHR30093">
    <property type="entry name" value="GENERAL SECRETION PATHWAY PROTEIN G"/>
    <property type="match status" value="1"/>
</dbReference>
<keyword evidence="2" id="KW-0472">Membrane</keyword>
<dbReference type="EMBL" id="BAABJZ010000006">
    <property type="protein sequence ID" value="GAA4873986.1"/>
    <property type="molecule type" value="Genomic_DNA"/>
</dbReference>
<dbReference type="RefSeq" id="WP_345332759.1">
    <property type="nucleotide sequence ID" value="NZ_BAABJZ010000006.1"/>
</dbReference>
<dbReference type="InterPro" id="IPR012902">
    <property type="entry name" value="N_methyl_site"/>
</dbReference>
<accession>A0ABP9EG88</accession>
<keyword evidence="2" id="KW-1133">Transmembrane helix</keyword>